<evidence type="ECO:0000256" key="5">
    <source>
        <dbReference type="SAM" id="MobiDB-lite"/>
    </source>
</evidence>
<name>A0A6L2PH83_COPFO</name>
<evidence type="ECO:0000256" key="1">
    <source>
        <dbReference type="ARBA" id="ARBA00004114"/>
    </source>
</evidence>
<gene>
    <name evidence="7" type="ORF">Cfor_04241</name>
</gene>
<organism evidence="7 8">
    <name type="scientific">Coptotermes formosanus</name>
    <name type="common">Formosan subterranean termite</name>
    <dbReference type="NCBI Taxonomy" id="36987"/>
    <lineage>
        <taxon>Eukaryota</taxon>
        <taxon>Metazoa</taxon>
        <taxon>Ecdysozoa</taxon>
        <taxon>Arthropoda</taxon>
        <taxon>Hexapoda</taxon>
        <taxon>Insecta</taxon>
        <taxon>Pterygota</taxon>
        <taxon>Neoptera</taxon>
        <taxon>Polyneoptera</taxon>
        <taxon>Dictyoptera</taxon>
        <taxon>Blattodea</taxon>
        <taxon>Blattoidea</taxon>
        <taxon>Termitoidae</taxon>
        <taxon>Rhinotermitidae</taxon>
        <taxon>Coptotermes</taxon>
    </lineage>
</organism>
<dbReference type="Pfam" id="PF15503">
    <property type="entry name" value="PPP1R35_C"/>
    <property type="match status" value="1"/>
</dbReference>
<feature type="domain" description="Protein phosphatase 1 regulatory subunit 35 C-terminal" evidence="6">
    <location>
        <begin position="136"/>
        <end position="242"/>
    </location>
</feature>
<dbReference type="InterPro" id="IPR029135">
    <property type="entry name" value="PPP1R35_C"/>
</dbReference>
<keyword evidence="8" id="KW-1185">Reference proteome</keyword>
<evidence type="ECO:0000256" key="4">
    <source>
        <dbReference type="ARBA" id="ARBA00029452"/>
    </source>
</evidence>
<evidence type="ECO:0000313" key="7">
    <source>
        <dbReference type="EMBL" id="GFG31804.1"/>
    </source>
</evidence>
<keyword evidence="3" id="KW-0206">Cytoskeleton</keyword>
<evidence type="ECO:0000256" key="3">
    <source>
        <dbReference type="ARBA" id="ARBA00023212"/>
    </source>
</evidence>
<dbReference type="GO" id="GO:0005814">
    <property type="term" value="C:centriole"/>
    <property type="evidence" value="ECO:0007669"/>
    <property type="project" value="UniProtKB-SubCell"/>
</dbReference>
<dbReference type="Proteomes" id="UP000502823">
    <property type="component" value="Unassembled WGS sequence"/>
</dbReference>
<evidence type="ECO:0000259" key="6">
    <source>
        <dbReference type="Pfam" id="PF15503"/>
    </source>
</evidence>
<protein>
    <recommendedName>
        <fullName evidence="6">Protein phosphatase 1 regulatory subunit 35 C-terminal domain-containing protein</fullName>
    </recommendedName>
</protein>
<comment type="similarity">
    <text evidence="4">Belongs to the PPP1R35 family.</text>
</comment>
<proteinExistence type="inferred from homology"/>
<feature type="compositionally biased region" description="Basic and acidic residues" evidence="5">
    <location>
        <begin position="209"/>
        <end position="226"/>
    </location>
</feature>
<comment type="caution">
    <text evidence="7">The sequence shown here is derived from an EMBL/GenBank/DDBJ whole genome shotgun (WGS) entry which is preliminary data.</text>
</comment>
<accession>A0A6L2PH83</accession>
<dbReference type="InParanoid" id="A0A6L2PH83"/>
<comment type="subcellular location">
    <subcellularLocation>
        <location evidence="1">Cytoplasm</location>
        <location evidence="1">Cytoskeleton</location>
        <location evidence="1">Microtubule organizing center</location>
        <location evidence="1">Centrosome</location>
        <location evidence="1">Centriole</location>
    </subcellularLocation>
</comment>
<dbReference type="EMBL" id="BLKM01000329">
    <property type="protein sequence ID" value="GFG31804.1"/>
    <property type="molecule type" value="Genomic_DNA"/>
</dbReference>
<dbReference type="OrthoDB" id="8191506at2759"/>
<feature type="region of interest" description="Disordered" evidence="5">
    <location>
        <begin position="202"/>
        <end position="237"/>
    </location>
</feature>
<dbReference type="AlphaFoldDB" id="A0A6L2PH83"/>
<reference evidence="8" key="1">
    <citation type="submission" date="2020-01" db="EMBL/GenBank/DDBJ databases">
        <title>Draft genome sequence of the Termite Coptotermes fromosanus.</title>
        <authorList>
            <person name="Itakura S."/>
            <person name="Yosikawa Y."/>
            <person name="Umezawa K."/>
        </authorList>
    </citation>
    <scope>NUCLEOTIDE SEQUENCE [LARGE SCALE GENOMIC DNA]</scope>
</reference>
<sequence length="270" mass="30861">MVNATKPPVQKTSNKKRVTFSLCSDKSDPFLKVPTQRPDEVPARLSKYIDKKSECNNKSWNSAVISTKRTVISEAVKISGKVCDVKKTLVRNVEQDLPPHCALVRRRPYPSIPVDITHDKPRADVKSTYKSKYAAPELYTTLCIAKEIQNTSKTDGKRPSTLGFPQPAKQMLDGKILSKLNFPFEEKLYRDLVSLTVRDEELLSGDRPGSQREVEFRQSKDDEPQLRDFYTPSDGKEYSVVEKPPACGMERIRRYSGFSLYQRSQMWFCD</sequence>
<evidence type="ECO:0000256" key="2">
    <source>
        <dbReference type="ARBA" id="ARBA00022490"/>
    </source>
</evidence>
<evidence type="ECO:0000313" key="8">
    <source>
        <dbReference type="Proteomes" id="UP000502823"/>
    </source>
</evidence>
<keyword evidence="2" id="KW-0963">Cytoplasm</keyword>